<evidence type="ECO:0000313" key="8">
    <source>
        <dbReference type="EMBL" id="PJC65330.1"/>
    </source>
</evidence>
<keyword evidence="5" id="KW-0460">Magnesium</keyword>
<dbReference type="SUPFAM" id="SSF143430">
    <property type="entry name" value="TTP0101/SSO1404-like"/>
    <property type="match status" value="1"/>
</dbReference>
<organism evidence="8 9">
    <name type="scientific">Candidatus Colwellbacteria bacterium CG_4_9_14_0_2_um_filter_50_12</name>
    <dbReference type="NCBI Taxonomy" id="1974538"/>
    <lineage>
        <taxon>Bacteria</taxon>
        <taxon>Candidatus Colwelliibacteriota</taxon>
    </lineage>
</organism>
<dbReference type="EMBL" id="PFQX01000047">
    <property type="protein sequence ID" value="PJC65330.1"/>
    <property type="molecule type" value="Genomic_DNA"/>
</dbReference>
<sequence>MSKGITAKVLEKLSEGVAVSSALFQAIMESGYGASYGKLQRNYGRIIGGARRPVRPDNLSFKKHNFYLILSKLKREGLVKNKEGRWSITGVGKEKLAKLVKRMPRVRYEKEADSTLKIVIFDVPEKEQHKRAWLRRRLVELGFKMLQKSVWAGRVKLPEEFLEDLREYKIFPYVDIFAVTKTGSIRSIS</sequence>
<keyword evidence="1" id="KW-0540">Nuclease</keyword>
<evidence type="ECO:0000256" key="1">
    <source>
        <dbReference type="ARBA" id="ARBA00022722"/>
    </source>
</evidence>
<dbReference type="Proteomes" id="UP000229674">
    <property type="component" value="Unassembled WGS sequence"/>
</dbReference>
<evidence type="ECO:0000256" key="3">
    <source>
        <dbReference type="ARBA" id="ARBA00022759"/>
    </source>
</evidence>
<name>A0A2M8G117_9BACT</name>
<evidence type="ECO:0000259" key="7">
    <source>
        <dbReference type="Pfam" id="PF20803"/>
    </source>
</evidence>
<keyword evidence="2" id="KW-0479">Metal-binding</keyword>
<evidence type="ECO:0000256" key="2">
    <source>
        <dbReference type="ARBA" id="ARBA00022723"/>
    </source>
</evidence>
<accession>A0A2M8G117</accession>
<keyword evidence="3 8" id="KW-0255">Endonuclease</keyword>
<gene>
    <name evidence="8" type="primary">cas2</name>
    <name evidence="8" type="ORF">CO020_01245</name>
</gene>
<dbReference type="InterPro" id="IPR048846">
    <property type="entry name" value="PaaX-like_central"/>
</dbReference>
<proteinExistence type="predicted"/>
<dbReference type="NCBIfam" id="TIGR01573">
    <property type="entry name" value="cas2"/>
    <property type="match status" value="1"/>
</dbReference>
<feature type="domain" description="Transcriptional repressor PaaX-like central Cas2-like" evidence="7">
    <location>
        <begin position="111"/>
        <end position="183"/>
    </location>
</feature>
<dbReference type="Pfam" id="PF20803">
    <property type="entry name" value="PaaX_M"/>
    <property type="match status" value="1"/>
</dbReference>
<evidence type="ECO:0000256" key="6">
    <source>
        <dbReference type="ARBA" id="ARBA00023118"/>
    </source>
</evidence>
<protein>
    <submittedName>
        <fullName evidence="8">CRISPR-associated endonuclease Cas2</fullName>
    </submittedName>
</protein>
<keyword evidence="4" id="KW-0378">Hydrolase</keyword>
<reference evidence="9" key="1">
    <citation type="submission" date="2017-09" db="EMBL/GenBank/DDBJ databases">
        <title>Depth-based differentiation of microbial function through sediment-hosted aquifers and enrichment of novel symbionts in the deep terrestrial subsurface.</title>
        <authorList>
            <person name="Probst A.J."/>
            <person name="Ladd B."/>
            <person name="Jarett J.K."/>
            <person name="Geller-Mcgrath D.E."/>
            <person name="Sieber C.M.K."/>
            <person name="Emerson J.B."/>
            <person name="Anantharaman K."/>
            <person name="Thomas B.C."/>
            <person name="Malmstrom R."/>
            <person name="Stieglmeier M."/>
            <person name="Klingl A."/>
            <person name="Woyke T."/>
            <person name="Ryan C.M."/>
            <person name="Banfield J.F."/>
        </authorList>
    </citation>
    <scope>NUCLEOTIDE SEQUENCE [LARGE SCALE GENOMIC DNA]</scope>
</reference>
<dbReference type="AlphaFoldDB" id="A0A2M8G117"/>
<dbReference type="GO" id="GO:0004521">
    <property type="term" value="F:RNA endonuclease activity"/>
    <property type="evidence" value="ECO:0007669"/>
    <property type="project" value="InterPro"/>
</dbReference>
<dbReference type="Gene3D" id="3.30.70.2650">
    <property type="match status" value="1"/>
</dbReference>
<comment type="caution">
    <text evidence="8">The sequence shown here is derived from an EMBL/GenBank/DDBJ whole genome shotgun (WGS) entry which is preliminary data.</text>
</comment>
<keyword evidence="6" id="KW-0051">Antiviral defense</keyword>
<evidence type="ECO:0000313" key="9">
    <source>
        <dbReference type="Proteomes" id="UP000229674"/>
    </source>
</evidence>
<evidence type="ECO:0000256" key="5">
    <source>
        <dbReference type="ARBA" id="ARBA00022842"/>
    </source>
</evidence>
<evidence type="ECO:0000256" key="4">
    <source>
        <dbReference type="ARBA" id="ARBA00022801"/>
    </source>
</evidence>
<dbReference type="InterPro" id="IPR021127">
    <property type="entry name" value="CRISPR_associated_Cas2"/>
</dbReference>
<dbReference type="GO" id="GO:0043571">
    <property type="term" value="P:maintenance of CRISPR repeat elements"/>
    <property type="evidence" value="ECO:0007669"/>
    <property type="project" value="InterPro"/>
</dbReference>